<dbReference type="AlphaFoldDB" id="A0A4R6TJA1"/>
<dbReference type="Gene3D" id="2.60.120.1130">
    <property type="match status" value="1"/>
</dbReference>
<feature type="domain" description="DUF3857" evidence="3">
    <location>
        <begin position="71"/>
        <end position="198"/>
    </location>
</feature>
<evidence type="ECO:0000259" key="3">
    <source>
        <dbReference type="Pfam" id="PF12969"/>
    </source>
</evidence>
<accession>A0A4R6TJA1</accession>
<name>A0A4R6TJA1_9FLAO</name>
<evidence type="ECO:0000259" key="2">
    <source>
        <dbReference type="Pfam" id="PF01841"/>
    </source>
</evidence>
<keyword evidence="5" id="KW-1185">Reference proteome</keyword>
<dbReference type="RefSeq" id="WP_133643548.1">
    <property type="nucleotide sequence ID" value="NZ_SNYI01000002.1"/>
</dbReference>
<feature type="chain" id="PRO_5020569067" evidence="1">
    <location>
        <begin position="22"/>
        <end position="686"/>
    </location>
</feature>
<dbReference type="InterPro" id="IPR002931">
    <property type="entry name" value="Transglutaminase-like"/>
</dbReference>
<dbReference type="Gene3D" id="2.60.40.3140">
    <property type="match status" value="1"/>
</dbReference>
<sequence length="686" mass="78149">MRPRQQFFLTLAMLCAAFGYAQDIKFGKITSEELEEKIYPNDSTAPAAVLYRDLDVRYHYNEATGFQVITAVHERIKIYDQEGFDYATIAQRLYQGKSKEESLSKLKGYTYNLVNGEVEKTKLKGSDTFSRDVNKYYKEETFTMPQVKEGSVIEYQYNVISPYSYSLDDIVLQYDIPIREQHIKIAIPEYYSFKTKMKGYLGINPSYGKESGKINFTTTTTTRGGMNPGGSTMRNNSVDYFINTTTFSMKEVPALEEEPFVNDMDNYRSVISYELQQVRFPGSAMEDFSTSWEKVVKTIYDSDNFGRQMKIDRYYKDVLPGLIADASSEKEKMAAVFKHVQEHMTWNSYNGYFTDKGVKEAYEEKSGNIADINLMLISMLRSAGIEANPVLVSTRDNGIPLFPTVDGFNYVIAAAEVDGARILLDAANSYTKPNLIRTPALNWDGKLVKEDGTILSVSLFPTRPSADIYNINVEMDAGGDISGKMRIVHTEYRAYGFRNSNNSLSEEEYLEDFENEQEGLEVVEYDVKNSKAVGKPVMENLEFIMENQANVAGDKIYFAPLFYHALTTNPFKREERNYPIDFNYPWQEKYMLNISIPEGFEISSYPESVKYALPNDTGSFIYRVGKISDNHLQVVADIKINRVVIPSMEYAVIKKFFKNIIEKEAEQVVLTKITSDEHTGSAAGGR</sequence>
<dbReference type="Gene3D" id="3.10.620.30">
    <property type="match status" value="1"/>
</dbReference>
<dbReference type="OrthoDB" id="98874at2"/>
<gene>
    <name evidence="4" type="ORF">CLV82_1344</name>
</gene>
<reference evidence="4 5" key="1">
    <citation type="submission" date="2019-03" db="EMBL/GenBank/DDBJ databases">
        <title>Genomic Encyclopedia of Archaeal and Bacterial Type Strains, Phase II (KMG-II): from individual species to whole genera.</title>
        <authorList>
            <person name="Goeker M."/>
        </authorList>
    </citation>
    <scope>NUCLEOTIDE SEQUENCE [LARGE SCALE GENOMIC DNA]</scope>
    <source>
        <strain evidence="4 5">DSM 18435</strain>
    </source>
</reference>
<evidence type="ECO:0000313" key="5">
    <source>
        <dbReference type="Proteomes" id="UP000295468"/>
    </source>
</evidence>
<comment type="caution">
    <text evidence="4">The sequence shown here is derived from an EMBL/GenBank/DDBJ whole genome shotgun (WGS) entry which is preliminary data.</text>
</comment>
<proteinExistence type="predicted"/>
<dbReference type="InterPro" id="IPR038765">
    <property type="entry name" value="Papain-like_cys_pep_sf"/>
</dbReference>
<organism evidence="4 5">
    <name type="scientific">Zeaxanthinibacter enoshimensis</name>
    <dbReference type="NCBI Taxonomy" id="392009"/>
    <lineage>
        <taxon>Bacteria</taxon>
        <taxon>Pseudomonadati</taxon>
        <taxon>Bacteroidota</taxon>
        <taxon>Flavobacteriia</taxon>
        <taxon>Flavobacteriales</taxon>
        <taxon>Flavobacteriaceae</taxon>
        <taxon>Zeaxanthinibacter</taxon>
    </lineage>
</organism>
<feature type="domain" description="Transglutaminase-like" evidence="2">
    <location>
        <begin position="321"/>
        <end position="398"/>
    </location>
</feature>
<dbReference type="Proteomes" id="UP000295468">
    <property type="component" value="Unassembled WGS sequence"/>
</dbReference>
<keyword evidence="1" id="KW-0732">Signal</keyword>
<evidence type="ECO:0000256" key="1">
    <source>
        <dbReference type="SAM" id="SignalP"/>
    </source>
</evidence>
<dbReference type="InterPro" id="IPR024618">
    <property type="entry name" value="DUF3857"/>
</dbReference>
<dbReference type="Pfam" id="PF12969">
    <property type="entry name" value="DUF3857"/>
    <property type="match status" value="1"/>
</dbReference>
<dbReference type="EMBL" id="SNYI01000002">
    <property type="protein sequence ID" value="TDQ30657.1"/>
    <property type="molecule type" value="Genomic_DNA"/>
</dbReference>
<protein>
    <submittedName>
        <fullName evidence="4">Transglutaminase superfamily protein</fullName>
    </submittedName>
</protein>
<evidence type="ECO:0000313" key="4">
    <source>
        <dbReference type="EMBL" id="TDQ30657.1"/>
    </source>
</evidence>
<dbReference type="SUPFAM" id="SSF54001">
    <property type="entry name" value="Cysteine proteinases"/>
    <property type="match status" value="1"/>
</dbReference>
<dbReference type="Pfam" id="PF01841">
    <property type="entry name" value="Transglut_core"/>
    <property type="match status" value="1"/>
</dbReference>
<feature type="signal peptide" evidence="1">
    <location>
        <begin position="1"/>
        <end position="21"/>
    </location>
</feature>